<feature type="transmembrane region" description="Helical" evidence="13">
    <location>
        <begin position="501"/>
        <end position="521"/>
    </location>
</feature>
<evidence type="ECO:0000256" key="5">
    <source>
        <dbReference type="ARBA" id="ARBA00022475"/>
    </source>
</evidence>
<dbReference type="Proteomes" id="UP000179266">
    <property type="component" value="Unassembled WGS sequence"/>
</dbReference>
<evidence type="ECO:0000256" key="9">
    <source>
        <dbReference type="ARBA" id="ARBA00023136"/>
    </source>
</evidence>
<dbReference type="InterPro" id="IPR038221">
    <property type="entry name" value="YidC_periplasmic_sf"/>
</dbReference>
<keyword evidence="4 13" id="KW-0813">Transport</keyword>
<evidence type="ECO:0000259" key="15">
    <source>
        <dbReference type="Pfam" id="PF14849"/>
    </source>
</evidence>
<feature type="domain" description="Membrane insertase YidC/Oxa/ALB C-terminal" evidence="14">
    <location>
        <begin position="435"/>
        <end position="611"/>
    </location>
</feature>
<comment type="caution">
    <text evidence="13">Lacks conserved residue(s) required for the propagation of feature annotation.</text>
</comment>
<evidence type="ECO:0000313" key="17">
    <source>
        <dbReference type="Proteomes" id="UP000179266"/>
    </source>
</evidence>
<dbReference type="CDD" id="cd20070">
    <property type="entry name" value="5TM_YidC_Alb3"/>
    <property type="match status" value="1"/>
</dbReference>
<evidence type="ECO:0000256" key="11">
    <source>
        <dbReference type="ARBA" id="ARBA00033245"/>
    </source>
</evidence>
<evidence type="ECO:0000256" key="3">
    <source>
        <dbReference type="ARBA" id="ARBA00015325"/>
    </source>
</evidence>
<dbReference type="Gene3D" id="2.70.98.90">
    <property type="match status" value="1"/>
</dbReference>
<keyword evidence="8 13" id="KW-1133">Transmembrane helix</keyword>
<sequence>MKTELRLFLAILISILILVVYQTKFAPKTKIQQVKPQESSIPVATKSAEKIEKGDAEFKAQDKESFSYQQWLKENTGIILDTNMYTMQINSAVAGITSLRIPDYKEHFYVRKQFENNLLKLSFKEYEKLKGTGTGVDSIARFQDMVENISDEELFSLFQAAHGKEKPLYADIYRLKEIDKRVQTPEDNQGVELVSVNSTFGYKPLELLNEKKKQNIYQNESWTIKEKEYSENGTSGIILEMTNEISIDENIIEVAQKIRTYDKQYYFDVETEFTNHGETEIELGEQFINIGPGIGFIAESGYRSKTNESFVYLAEKKVQRFNEQREVNASPDWVALESQYFACIVIPQFKTKKILFITRDEEKYKQILVGLNTFVMNAREQKIFKARLFIGPKKLDELKKLDNQVARIIDFGMFAMISKPLFDLLNVFYKITRNYGLAILVLTVLIKLIFYPLNKNQIKSMERMKKIQPVLDEIKAKYKNDPKKMNTEYWAAMKKNKANPLGGCLPLVIQIPVFFALYNILINAIEMRHATFLYIHDLSSADPYYISPILMGITMVLQQKMTPSTVDPAQQKMMMMMPIVFTVIFLNMPSGLVIYWLASNVLGIAQQVLMTRKKGDSTKKVKKAGGKKWNR</sequence>
<accession>A0A1F7RQZ9</accession>
<keyword evidence="5 13" id="KW-1003">Cell membrane</keyword>
<dbReference type="Pfam" id="PF02096">
    <property type="entry name" value="60KD_IMP"/>
    <property type="match status" value="1"/>
</dbReference>
<evidence type="ECO:0000256" key="12">
    <source>
        <dbReference type="ARBA" id="ARBA00033342"/>
    </source>
</evidence>
<dbReference type="HAMAP" id="MF_01810">
    <property type="entry name" value="YidC_type1"/>
    <property type="match status" value="1"/>
</dbReference>
<evidence type="ECO:0000256" key="1">
    <source>
        <dbReference type="ARBA" id="ARBA00004429"/>
    </source>
</evidence>
<evidence type="ECO:0000256" key="6">
    <source>
        <dbReference type="ARBA" id="ARBA00022692"/>
    </source>
</evidence>
<evidence type="ECO:0000313" key="16">
    <source>
        <dbReference type="EMBL" id="OGL43760.1"/>
    </source>
</evidence>
<comment type="subcellular location">
    <subcellularLocation>
        <location evidence="1">Cell inner membrane</location>
        <topology evidence="1">Multi-pass membrane protein</topology>
    </subcellularLocation>
    <subcellularLocation>
        <location evidence="13">Cell membrane</location>
        <topology evidence="13">Multi-pass membrane protein</topology>
    </subcellularLocation>
</comment>
<comment type="subunit">
    <text evidence="13">Interacts with the Sec translocase complex via SecD. Specifically interacts with transmembrane segments of nascent integral membrane proteins during membrane integration.</text>
</comment>
<evidence type="ECO:0000256" key="7">
    <source>
        <dbReference type="ARBA" id="ARBA00022927"/>
    </source>
</evidence>
<keyword evidence="9 13" id="KW-0472">Membrane</keyword>
<keyword evidence="7 13" id="KW-0653">Protein transport</keyword>
<dbReference type="InterPro" id="IPR047196">
    <property type="entry name" value="YidC_ALB_C"/>
</dbReference>
<dbReference type="PANTHER" id="PTHR12428">
    <property type="entry name" value="OXA1"/>
    <property type="match status" value="1"/>
</dbReference>
<dbReference type="NCBIfam" id="TIGR03593">
    <property type="entry name" value="yidC_nterm"/>
    <property type="match status" value="1"/>
</dbReference>
<dbReference type="NCBIfam" id="TIGR03592">
    <property type="entry name" value="yidC_oxa1_cterm"/>
    <property type="match status" value="1"/>
</dbReference>
<evidence type="ECO:0000256" key="10">
    <source>
        <dbReference type="ARBA" id="ARBA00023186"/>
    </source>
</evidence>
<comment type="similarity">
    <text evidence="2 13">Belongs to the OXA1/ALB3/YidC family. Type 1 subfamily.</text>
</comment>
<dbReference type="GO" id="GO:0051205">
    <property type="term" value="P:protein insertion into membrane"/>
    <property type="evidence" value="ECO:0007669"/>
    <property type="project" value="TreeGrafter"/>
</dbReference>
<feature type="domain" description="Membrane insertase YidC N-terminal" evidence="15">
    <location>
        <begin position="186"/>
        <end position="423"/>
    </location>
</feature>
<keyword evidence="6 13" id="KW-0812">Transmembrane</keyword>
<comment type="caution">
    <text evidence="16">The sequence shown here is derived from an EMBL/GenBank/DDBJ whole genome shotgun (WGS) entry which is preliminary data.</text>
</comment>
<organism evidence="16 17">
    <name type="scientific">Candidatus Schekmanbacteria bacterium RBG_13_48_7</name>
    <dbReference type="NCBI Taxonomy" id="1817878"/>
    <lineage>
        <taxon>Bacteria</taxon>
        <taxon>Candidatus Schekmaniibacteriota</taxon>
    </lineage>
</organism>
<name>A0A1F7RQZ9_9BACT</name>
<dbReference type="CDD" id="cd19961">
    <property type="entry name" value="EcYidC-like_peri"/>
    <property type="match status" value="1"/>
</dbReference>
<evidence type="ECO:0000259" key="14">
    <source>
        <dbReference type="Pfam" id="PF02096"/>
    </source>
</evidence>
<feature type="transmembrane region" description="Helical" evidence="13">
    <location>
        <begin position="579"/>
        <end position="598"/>
    </location>
</feature>
<dbReference type="PRINTS" id="PR01900">
    <property type="entry name" value="YIDCPROTEIN"/>
</dbReference>
<dbReference type="GO" id="GO:0032977">
    <property type="term" value="F:membrane insertase activity"/>
    <property type="evidence" value="ECO:0007669"/>
    <property type="project" value="InterPro"/>
</dbReference>
<evidence type="ECO:0000256" key="4">
    <source>
        <dbReference type="ARBA" id="ARBA00022448"/>
    </source>
</evidence>
<dbReference type="EMBL" id="MGDD01000254">
    <property type="protein sequence ID" value="OGL43760.1"/>
    <property type="molecule type" value="Genomic_DNA"/>
</dbReference>
<dbReference type="GO" id="GO:0015031">
    <property type="term" value="P:protein transport"/>
    <property type="evidence" value="ECO:0007669"/>
    <property type="project" value="UniProtKB-KW"/>
</dbReference>
<keyword evidence="10 13" id="KW-0143">Chaperone</keyword>
<proteinExistence type="inferred from homology"/>
<dbReference type="Pfam" id="PF14849">
    <property type="entry name" value="YidC_periplas"/>
    <property type="match status" value="1"/>
</dbReference>
<feature type="transmembrane region" description="Helical" evidence="13">
    <location>
        <begin position="435"/>
        <end position="454"/>
    </location>
</feature>
<evidence type="ECO:0000256" key="13">
    <source>
        <dbReference type="HAMAP-Rule" id="MF_01810"/>
    </source>
</evidence>
<evidence type="ECO:0000256" key="8">
    <source>
        <dbReference type="ARBA" id="ARBA00022989"/>
    </source>
</evidence>
<dbReference type="InterPro" id="IPR019998">
    <property type="entry name" value="Membr_insert_YidC"/>
</dbReference>
<comment type="function">
    <text evidence="13">Required for the insertion and/or proper folding and/or complex formation of integral membrane proteins into the membrane. Involved in integration of membrane proteins that insert both dependently and independently of the Sec translocase complex, as well as at least some lipoproteins. Aids folding of multispanning membrane proteins.</text>
</comment>
<dbReference type="AlphaFoldDB" id="A0A1F7RQZ9"/>
<dbReference type="InterPro" id="IPR028053">
    <property type="entry name" value="Membr_insert_YidC_N"/>
</dbReference>
<dbReference type="InterPro" id="IPR028055">
    <property type="entry name" value="YidC/Oxa/ALB_C"/>
</dbReference>
<dbReference type="GO" id="GO:0005886">
    <property type="term" value="C:plasma membrane"/>
    <property type="evidence" value="ECO:0007669"/>
    <property type="project" value="UniProtKB-SubCell"/>
</dbReference>
<protein>
    <recommendedName>
        <fullName evidence="3 13">Membrane protein insertase YidC</fullName>
    </recommendedName>
    <alternativeName>
        <fullName evidence="12 13">Foldase YidC</fullName>
    </alternativeName>
    <alternativeName>
        <fullName evidence="11 13">Membrane integrase YidC</fullName>
    </alternativeName>
    <alternativeName>
        <fullName evidence="13">Membrane protein YidC</fullName>
    </alternativeName>
</protein>
<evidence type="ECO:0000256" key="2">
    <source>
        <dbReference type="ARBA" id="ARBA00010527"/>
    </source>
</evidence>
<gene>
    <name evidence="13" type="primary">yidC</name>
    <name evidence="16" type="ORF">A2161_07030</name>
</gene>
<reference evidence="16 17" key="1">
    <citation type="journal article" date="2016" name="Nat. Commun.">
        <title>Thousands of microbial genomes shed light on interconnected biogeochemical processes in an aquifer system.</title>
        <authorList>
            <person name="Anantharaman K."/>
            <person name="Brown C.T."/>
            <person name="Hug L.A."/>
            <person name="Sharon I."/>
            <person name="Castelle C.J."/>
            <person name="Probst A.J."/>
            <person name="Thomas B.C."/>
            <person name="Singh A."/>
            <person name="Wilkins M.J."/>
            <person name="Karaoz U."/>
            <person name="Brodie E.L."/>
            <person name="Williams K.H."/>
            <person name="Hubbard S.S."/>
            <person name="Banfield J.F."/>
        </authorList>
    </citation>
    <scope>NUCLEOTIDE SEQUENCE [LARGE SCALE GENOMIC DNA]</scope>
</reference>
<dbReference type="InterPro" id="IPR001708">
    <property type="entry name" value="YidC/ALB3/OXA1/COX18"/>
</dbReference>
<dbReference type="PANTHER" id="PTHR12428:SF65">
    <property type="entry name" value="CYTOCHROME C OXIDASE ASSEMBLY PROTEIN COX18, MITOCHONDRIAL"/>
    <property type="match status" value="1"/>
</dbReference>